<dbReference type="Pfam" id="PF04191">
    <property type="entry name" value="PEMT"/>
    <property type="match status" value="1"/>
</dbReference>
<evidence type="ECO:0000256" key="5">
    <source>
        <dbReference type="SAM" id="Phobius"/>
    </source>
</evidence>
<feature type="transmembrane region" description="Helical" evidence="5">
    <location>
        <begin position="103"/>
        <end position="129"/>
    </location>
</feature>
<dbReference type="GO" id="GO:0012505">
    <property type="term" value="C:endomembrane system"/>
    <property type="evidence" value="ECO:0007669"/>
    <property type="project" value="UniProtKB-SubCell"/>
</dbReference>
<protein>
    <recommendedName>
        <fullName evidence="7">Steroid 5-alpha reductase C-terminal domain-containing protein</fullName>
    </recommendedName>
</protein>
<dbReference type="PANTHER" id="PTHR12714">
    <property type="entry name" value="PROTEIN-S ISOPRENYLCYSTEINE O-METHYLTRANSFERASE"/>
    <property type="match status" value="1"/>
</dbReference>
<gene>
    <name evidence="6" type="ORF">S12H4_36071</name>
</gene>
<organism evidence="6">
    <name type="scientific">marine sediment metagenome</name>
    <dbReference type="NCBI Taxonomy" id="412755"/>
    <lineage>
        <taxon>unclassified sequences</taxon>
        <taxon>metagenomes</taxon>
        <taxon>ecological metagenomes</taxon>
    </lineage>
</organism>
<comment type="caution">
    <text evidence="6">The sequence shown here is derived from an EMBL/GenBank/DDBJ whole genome shotgun (WGS) entry which is preliminary data.</text>
</comment>
<dbReference type="GO" id="GO:0016740">
    <property type="term" value="F:transferase activity"/>
    <property type="evidence" value="ECO:0007669"/>
    <property type="project" value="UniProtKB-ARBA"/>
</dbReference>
<dbReference type="PANTHER" id="PTHR12714:SF9">
    <property type="entry name" value="PROTEIN-S-ISOPRENYLCYSTEINE O-METHYLTRANSFERASE"/>
    <property type="match status" value="1"/>
</dbReference>
<feature type="non-terminal residue" evidence="6">
    <location>
        <position position="163"/>
    </location>
</feature>
<comment type="subcellular location">
    <subcellularLocation>
        <location evidence="1">Endomembrane system</location>
        <topology evidence="1">Multi-pass membrane protein</topology>
    </subcellularLocation>
</comment>
<evidence type="ECO:0000256" key="3">
    <source>
        <dbReference type="ARBA" id="ARBA00022989"/>
    </source>
</evidence>
<accession>X1S7R4</accession>
<evidence type="ECO:0000256" key="4">
    <source>
        <dbReference type="ARBA" id="ARBA00023136"/>
    </source>
</evidence>
<evidence type="ECO:0000313" key="6">
    <source>
        <dbReference type="EMBL" id="GAI88968.1"/>
    </source>
</evidence>
<keyword evidence="4 5" id="KW-0472">Membrane</keyword>
<keyword evidence="2 5" id="KW-0812">Transmembrane</keyword>
<feature type="transmembrane region" description="Helical" evidence="5">
    <location>
        <begin position="21"/>
        <end position="44"/>
    </location>
</feature>
<reference evidence="6" key="1">
    <citation type="journal article" date="2014" name="Front. Microbiol.">
        <title>High frequency of phylogenetically diverse reductive dehalogenase-homologous genes in deep subseafloor sedimentary metagenomes.</title>
        <authorList>
            <person name="Kawai M."/>
            <person name="Futagami T."/>
            <person name="Toyoda A."/>
            <person name="Takaki Y."/>
            <person name="Nishi S."/>
            <person name="Hori S."/>
            <person name="Arai W."/>
            <person name="Tsubouchi T."/>
            <person name="Morono Y."/>
            <person name="Uchiyama I."/>
            <person name="Ito T."/>
            <person name="Fujiyama A."/>
            <person name="Inagaki F."/>
            <person name="Takami H."/>
        </authorList>
    </citation>
    <scope>NUCLEOTIDE SEQUENCE</scope>
    <source>
        <strain evidence="6">Expedition CK06-06</strain>
    </source>
</reference>
<dbReference type="EMBL" id="BARW01021475">
    <property type="protein sequence ID" value="GAI88968.1"/>
    <property type="molecule type" value="Genomic_DNA"/>
</dbReference>
<sequence length="163" mass="18891">MGHNHEHRLGIEVPHSHLIQALSPAIFTIVWILDSLVFKFSIILNDFVPWIVRLILFIVVIAAAFAFIRASHNILFRRPENKDELIADGILAHVRNPMYFGVLLIYLAFIFLSISLISIAFWIVVIVIYDKLATFEEKQLEKLFGEKYLAYKKKHRNGFLDNS</sequence>
<dbReference type="InterPro" id="IPR007318">
    <property type="entry name" value="Phopholipid_MeTrfase"/>
</dbReference>
<evidence type="ECO:0000256" key="2">
    <source>
        <dbReference type="ARBA" id="ARBA00022692"/>
    </source>
</evidence>
<dbReference type="Gene3D" id="1.20.120.1630">
    <property type="match status" value="1"/>
</dbReference>
<evidence type="ECO:0000256" key="1">
    <source>
        <dbReference type="ARBA" id="ARBA00004127"/>
    </source>
</evidence>
<dbReference type="AlphaFoldDB" id="X1S7R4"/>
<name>X1S7R4_9ZZZZ</name>
<keyword evidence="3 5" id="KW-1133">Transmembrane helix</keyword>
<feature type="transmembrane region" description="Helical" evidence="5">
    <location>
        <begin position="50"/>
        <end position="68"/>
    </location>
</feature>
<proteinExistence type="predicted"/>
<evidence type="ECO:0008006" key="7">
    <source>
        <dbReference type="Google" id="ProtNLM"/>
    </source>
</evidence>